<protein>
    <submittedName>
        <fullName evidence="1">Uncharacterized protein</fullName>
    </submittedName>
</protein>
<reference evidence="1" key="1">
    <citation type="submission" date="2023-11" db="EMBL/GenBank/DDBJ databases">
        <title>Genome assemblies of two species of porcelain crab, Petrolisthes cinctipes and Petrolisthes manimaculis (Anomura: Porcellanidae).</title>
        <authorList>
            <person name="Angst P."/>
        </authorList>
    </citation>
    <scope>NUCLEOTIDE SEQUENCE</scope>
    <source>
        <strain evidence="1">PB745_02</strain>
        <tissue evidence="1">Gill</tissue>
    </source>
</reference>
<keyword evidence="2" id="KW-1185">Reference proteome</keyword>
<name>A0AAE1PS82_9EUCA</name>
<organism evidence="1 2">
    <name type="scientific">Petrolisthes manimaculis</name>
    <dbReference type="NCBI Taxonomy" id="1843537"/>
    <lineage>
        <taxon>Eukaryota</taxon>
        <taxon>Metazoa</taxon>
        <taxon>Ecdysozoa</taxon>
        <taxon>Arthropoda</taxon>
        <taxon>Crustacea</taxon>
        <taxon>Multicrustacea</taxon>
        <taxon>Malacostraca</taxon>
        <taxon>Eumalacostraca</taxon>
        <taxon>Eucarida</taxon>
        <taxon>Decapoda</taxon>
        <taxon>Pleocyemata</taxon>
        <taxon>Anomura</taxon>
        <taxon>Galatheoidea</taxon>
        <taxon>Porcellanidae</taxon>
        <taxon>Petrolisthes</taxon>
    </lineage>
</organism>
<sequence>MVLGYVQRCLLRSTNTTLLHLCSPQEYQHYLSWQPVSSPITLTLEQLFKMKFKARLTLHQQVHPLAMVQSRLHHLVQSSSGPSHPRR</sequence>
<evidence type="ECO:0000313" key="2">
    <source>
        <dbReference type="Proteomes" id="UP001292094"/>
    </source>
</evidence>
<dbReference type="EMBL" id="JAWZYT010001337">
    <property type="protein sequence ID" value="KAK4313208.1"/>
    <property type="molecule type" value="Genomic_DNA"/>
</dbReference>
<evidence type="ECO:0000313" key="1">
    <source>
        <dbReference type="EMBL" id="KAK4313208.1"/>
    </source>
</evidence>
<gene>
    <name evidence="1" type="ORF">Pmani_015439</name>
</gene>
<dbReference type="AlphaFoldDB" id="A0AAE1PS82"/>
<dbReference type="Proteomes" id="UP001292094">
    <property type="component" value="Unassembled WGS sequence"/>
</dbReference>
<proteinExistence type="predicted"/>
<accession>A0AAE1PS82</accession>
<comment type="caution">
    <text evidence="1">The sequence shown here is derived from an EMBL/GenBank/DDBJ whole genome shotgun (WGS) entry which is preliminary data.</text>
</comment>